<dbReference type="GO" id="GO:0004190">
    <property type="term" value="F:aspartic-type endopeptidase activity"/>
    <property type="evidence" value="ECO:0007669"/>
    <property type="project" value="UniProtKB-KW"/>
</dbReference>
<dbReference type="OrthoDB" id="660550at2759"/>
<protein>
    <submittedName>
        <fullName evidence="7">Acid protease</fullName>
    </submittedName>
</protein>
<sequence>MICSIRLLTLFAALVTVTSAGPLEKRGLVTVPISKSAPSGHKALGHFERRRASEFLAGRYGKGISGYQAGTTASNTASNTSTSIGVANALDTYTMQVQVGTNKQSFNLLIDTGSSNTWVGAATKYKPSSSSKSTGDSITVSYGSGMFKGKEYLDTVSLGNGLVINQQSIGVATSSQGFEGVDGIIGIGPADLTEDTVSRTTTVPTVTDNLLSQGSIAQEVIGIYYAPTTENGAINGELTFGGVDTSKTTGAINYVPITETQPAGQYWGINQTISLGSTELLSAAGIVDTGTTLVLLATDVFDQYMQAIPGATIDQNSGLLEIPASQVNSLQTLNFQIGGVTYPFTAKDQVLDQALNTFYGGNASAFYSVVSDLGSPSGQGLDFINGYLFLERFYSVYDTTNNQVGFATTANS</sequence>
<dbReference type="AlphaFoldDB" id="M5G2F7"/>
<dbReference type="PANTHER" id="PTHR47966:SF51">
    <property type="entry name" value="BETA-SITE APP-CLEAVING ENZYME, ISOFORM A-RELATED"/>
    <property type="match status" value="1"/>
</dbReference>
<dbReference type="EMBL" id="JH795858">
    <property type="protein sequence ID" value="EJU04396.1"/>
    <property type="molecule type" value="Genomic_DNA"/>
</dbReference>
<feature type="active site" evidence="3">
    <location>
        <position position="288"/>
    </location>
</feature>
<feature type="signal peptide" evidence="5">
    <location>
        <begin position="1"/>
        <end position="20"/>
    </location>
</feature>
<dbReference type="PROSITE" id="PS51767">
    <property type="entry name" value="PEPTIDASE_A1"/>
    <property type="match status" value="1"/>
</dbReference>
<dbReference type="Proteomes" id="UP000030653">
    <property type="component" value="Unassembled WGS sequence"/>
</dbReference>
<dbReference type="InterPro" id="IPR034164">
    <property type="entry name" value="Pepsin-like_dom"/>
</dbReference>
<evidence type="ECO:0000256" key="4">
    <source>
        <dbReference type="RuleBase" id="RU000454"/>
    </source>
</evidence>
<dbReference type="RefSeq" id="XP_040631290.1">
    <property type="nucleotide sequence ID" value="XM_040772154.1"/>
</dbReference>
<dbReference type="HOGENOM" id="CLU_038846_0_0_1"/>
<dbReference type="GO" id="GO:0006508">
    <property type="term" value="P:proteolysis"/>
    <property type="evidence" value="ECO:0007669"/>
    <property type="project" value="UniProtKB-KW"/>
</dbReference>
<keyword evidence="8" id="KW-1185">Reference proteome</keyword>
<dbReference type="Pfam" id="PF00026">
    <property type="entry name" value="Asp"/>
    <property type="match status" value="1"/>
</dbReference>
<dbReference type="InterPro" id="IPR001969">
    <property type="entry name" value="Aspartic_peptidase_AS"/>
</dbReference>
<gene>
    <name evidence="7" type="ORF">DACRYDRAFT_20941</name>
</gene>
<accession>M5G2F7</accession>
<keyword evidence="4" id="KW-0378">Hydrolase</keyword>
<evidence type="ECO:0000313" key="7">
    <source>
        <dbReference type="EMBL" id="EJU04396.1"/>
    </source>
</evidence>
<dbReference type="Gene3D" id="2.40.70.10">
    <property type="entry name" value="Acid Proteases"/>
    <property type="match status" value="2"/>
</dbReference>
<evidence type="ECO:0000256" key="5">
    <source>
        <dbReference type="SAM" id="SignalP"/>
    </source>
</evidence>
<feature type="domain" description="Peptidase A1" evidence="6">
    <location>
        <begin position="93"/>
        <end position="407"/>
    </location>
</feature>
<reference evidence="7 8" key="1">
    <citation type="journal article" date="2012" name="Science">
        <title>The Paleozoic origin of enzymatic lignin decomposition reconstructed from 31 fungal genomes.</title>
        <authorList>
            <person name="Floudas D."/>
            <person name="Binder M."/>
            <person name="Riley R."/>
            <person name="Barry K."/>
            <person name="Blanchette R.A."/>
            <person name="Henrissat B."/>
            <person name="Martinez A.T."/>
            <person name="Otillar R."/>
            <person name="Spatafora J.W."/>
            <person name="Yadav J.S."/>
            <person name="Aerts A."/>
            <person name="Benoit I."/>
            <person name="Boyd A."/>
            <person name="Carlson A."/>
            <person name="Copeland A."/>
            <person name="Coutinho P.M."/>
            <person name="de Vries R.P."/>
            <person name="Ferreira P."/>
            <person name="Findley K."/>
            <person name="Foster B."/>
            <person name="Gaskell J."/>
            <person name="Glotzer D."/>
            <person name="Gorecki P."/>
            <person name="Heitman J."/>
            <person name="Hesse C."/>
            <person name="Hori C."/>
            <person name="Igarashi K."/>
            <person name="Jurgens J.A."/>
            <person name="Kallen N."/>
            <person name="Kersten P."/>
            <person name="Kohler A."/>
            <person name="Kuees U."/>
            <person name="Kumar T.K.A."/>
            <person name="Kuo A."/>
            <person name="LaButti K."/>
            <person name="Larrondo L.F."/>
            <person name="Lindquist E."/>
            <person name="Ling A."/>
            <person name="Lombard V."/>
            <person name="Lucas S."/>
            <person name="Lundell T."/>
            <person name="Martin R."/>
            <person name="McLaughlin D.J."/>
            <person name="Morgenstern I."/>
            <person name="Morin E."/>
            <person name="Murat C."/>
            <person name="Nagy L.G."/>
            <person name="Nolan M."/>
            <person name="Ohm R.A."/>
            <person name="Patyshakuliyeva A."/>
            <person name="Rokas A."/>
            <person name="Ruiz-Duenas F.J."/>
            <person name="Sabat G."/>
            <person name="Salamov A."/>
            <person name="Samejima M."/>
            <person name="Schmutz J."/>
            <person name="Slot J.C."/>
            <person name="St John F."/>
            <person name="Stenlid J."/>
            <person name="Sun H."/>
            <person name="Sun S."/>
            <person name="Syed K."/>
            <person name="Tsang A."/>
            <person name="Wiebenga A."/>
            <person name="Young D."/>
            <person name="Pisabarro A."/>
            <person name="Eastwood D.C."/>
            <person name="Martin F."/>
            <person name="Cullen D."/>
            <person name="Grigoriev I.V."/>
            <person name="Hibbett D.S."/>
        </authorList>
    </citation>
    <scope>NUCLEOTIDE SEQUENCE [LARGE SCALE GENOMIC DNA]</scope>
    <source>
        <strain evidence="7 8">DJM-731 SS1</strain>
    </source>
</reference>
<evidence type="ECO:0000256" key="2">
    <source>
        <dbReference type="ARBA" id="ARBA00022750"/>
    </source>
</evidence>
<feature type="active site" evidence="3">
    <location>
        <position position="111"/>
    </location>
</feature>
<dbReference type="STRING" id="1858805.M5G2F7"/>
<dbReference type="OMA" id="ACATKSM"/>
<dbReference type="PANTHER" id="PTHR47966">
    <property type="entry name" value="BETA-SITE APP-CLEAVING ENZYME, ISOFORM A-RELATED"/>
    <property type="match status" value="1"/>
</dbReference>
<dbReference type="PRINTS" id="PR00792">
    <property type="entry name" value="PEPSIN"/>
</dbReference>
<dbReference type="SUPFAM" id="SSF50630">
    <property type="entry name" value="Acid proteases"/>
    <property type="match status" value="1"/>
</dbReference>
<evidence type="ECO:0000313" key="8">
    <source>
        <dbReference type="Proteomes" id="UP000030653"/>
    </source>
</evidence>
<keyword evidence="4 7" id="KW-0645">Protease</keyword>
<dbReference type="InterPro" id="IPR021109">
    <property type="entry name" value="Peptidase_aspartic_dom_sf"/>
</dbReference>
<name>M5G2F7_DACPD</name>
<keyword evidence="5" id="KW-0732">Signal</keyword>
<dbReference type="CDD" id="cd05471">
    <property type="entry name" value="pepsin_like"/>
    <property type="match status" value="1"/>
</dbReference>
<dbReference type="GeneID" id="63687216"/>
<evidence type="ECO:0000256" key="1">
    <source>
        <dbReference type="ARBA" id="ARBA00007447"/>
    </source>
</evidence>
<evidence type="ECO:0000259" key="6">
    <source>
        <dbReference type="PROSITE" id="PS51767"/>
    </source>
</evidence>
<comment type="similarity">
    <text evidence="1 4">Belongs to the peptidase A1 family.</text>
</comment>
<keyword evidence="2 4" id="KW-0064">Aspartyl protease</keyword>
<organism evidence="7 8">
    <name type="scientific">Dacryopinax primogenitus (strain DJM 731)</name>
    <name type="common">Brown rot fungus</name>
    <dbReference type="NCBI Taxonomy" id="1858805"/>
    <lineage>
        <taxon>Eukaryota</taxon>
        <taxon>Fungi</taxon>
        <taxon>Dikarya</taxon>
        <taxon>Basidiomycota</taxon>
        <taxon>Agaricomycotina</taxon>
        <taxon>Dacrymycetes</taxon>
        <taxon>Dacrymycetales</taxon>
        <taxon>Dacrymycetaceae</taxon>
        <taxon>Dacryopinax</taxon>
    </lineage>
</organism>
<feature type="chain" id="PRO_5004067514" evidence="5">
    <location>
        <begin position="21"/>
        <end position="412"/>
    </location>
</feature>
<dbReference type="InterPro" id="IPR001461">
    <property type="entry name" value="Aspartic_peptidase_A1"/>
</dbReference>
<dbReference type="InterPro" id="IPR033121">
    <property type="entry name" value="PEPTIDASE_A1"/>
</dbReference>
<dbReference type="PROSITE" id="PS00141">
    <property type="entry name" value="ASP_PROTEASE"/>
    <property type="match status" value="2"/>
</dbReference>
<evidence type="ECO:0000256" key="3">
    <source>
        <dbReference type="PIRSR" id="PIRSR601461-1"/>
    </source>
</evidence>
<proteinExistence type="inferred from homology"/>